<gene>
    <name evidence="2" type="ORF">SEMRO_1010_G230870.1</name>
</gene>
<dbReference type="EMBL" id="CAICTM010001008">
    <property type="protein sequence ID" value="CAB9519350.1"/>
    <property type="molecule type" value="Genomic_DNA"/>
</dbReference>
<name>A0A9N8EIZ0_9STRA</name>
<feature type="compositionally biased region" description="Polar residues" evidence="1">
    <location>
        <begin position="225"/>
        <end position="239"/>
    </location>
</feature>
<sequence>MDSSKHSRVSMDSSATVRRSTRSGKKEAQRAFQYPSALRPASRKKMPSAAPPSRRVDVDDDDMFPPPSANKRMTSPARRGEANKKVPEEYPPFLDNTSNNSSGGIQGGHPYASQTRVIGTTPPGLCEFRRVASSRSIASVSTKGSVTSFRGGGRLAREASRASIWSAVSNTSSTCELAQYNSNTKKGSMAKLSSFSPASSSSSNSPPRSNMKTYQRASGVYPNTVGRNTVFGNRPSNPHGQELQEDDFYY</sequence>
<evidence type="ECO:0000256" key="1">
    <source>
        <dbReference type="SAM" id="MobiDB-lite"/>
    </source>
</evidence>
<proteinExistence type="predicted"/>
<accession>A0A9N8EIZ0</accession>
<dbReference type="AlphaFoldDB" id="A0A9N8EIZ0"/>
<feature type="compositionally biased region" description="Basic and acidic residues" evidence="1">
    <location>
        <begin position="78"/>
        <end position="88"/>
    </location>
</feature>
<evidence type="ECO:0000313" key="2">
    <source>
        <dbReference type="EMBL" id="CAB9519350.1"/>
    </source>
</evidence>
<evidence type="ECO:0000313" key="3">
    <source>
        <dbReference type="Proteomes" id="UP001153069"/>
    </source>
</evidence>
<feature type="region of interest" description="Disordered" evidence="1">
    <location>
        <begin position="188"/>
        <end position="250"/>
    </location>
</feature>
<feature type="region of interest" description="Disordered" evidence="1">
    <location>
        <begin position="1"/>
        <end position="118"/>
    </location>
</feature>
<feature type="compositionally biased region" description="Low complexity" evidence="1">
    <location>
        <begin position="193"/>
        <end position="209"/>
    </location>
</feature>
<protein>
    <submittedName>
        <fullName evidence="2">Uncharacterized protein</fullName>
    </submittedName>
</protein>
<reference evidence="2" key="1">
    <citation type="submission" date="2020-06" db="EMBL/GenBank/DDBJ databases">
        <authorList>
            <consortium name="Plant Systems Biology data submission"/>
        </authorList>
    </citation>
    <scope>NUCLEOTIDE SEQUENCE</scope>
    <source>
        <strain evidence="2">D6</strain>
    </source>
</reference>
<comment type="caution">
    <text evidence="2">The sequence shown here is derived from an EMBL/GenBank/DDBJ whole genome shotgun (WGS) entry which is preliminary data.</text>
</comment>
<organism evidence="2 3">
    <name type="scientific">Seminavis robusta</name>
    <dbReference type="NCBI Taxonomy" id="568900"/>
    <lineage>
        <taxon>Eukaryota</taxon>
        <taxon>Sar</taxon>
        <taxon>Stramenopiles</taxon>
        <taxon>Ochrophyta</taxon>
        <taxon>Bacillariophyta</taxon>
        <taxon>Bacillariophyceae</taxon>
        <taxon>Bacillariophycidae</taxon>
        <taxon>Naviculales</taxon>
        <taxon>Naviculaceae</taxon>
        <taxon>Seminavis</taxon>
    </lineage>
</organism>
<dbReference type="Proteomes" id="UP001153069">
    <property type="component" value="Unassembled WGS sequence"/>
</dbReference>
<keyword evidence="3" id="KW-1185">Reference proteome</keyword>